<evidence type="ECO:0000313" key="6">
    <source>
        <dbReference type="EMBL" id="CAL1715885.1"/>
    </source>
</evidence>
<feature type="domain" description="MYND-type" evidence="5">
    <location>
        <begin position="10"/>
        <end position="50"/>
    </location>
</feature>
<reference evidence="7" key="1">
    <citation type="submission" date="2024-04" db="EMBL/GenBank/DDBJ databases">
        <authorList>
            <person name="Shaw F."/>
            <person name="Minotto A."/>
        </authorList>
    </citation>
    <scope>NUCLEOTIDE SEQUENCE [LARGE SCALE GENOMIC DNA]</scope>
</reference>
<keyword evidence="2 4" id="KW-0863">Zinc-finger</keyword>
<protein>
    <recommendedName>
        <fullName evidence="5">MYND-type domain-containing protein</fullName>
    </recommendedName>
</protein>
<gene>
    <name evidence="6" type="ORF">GFSPODELE1_LOCUS10473</name>
</gene>
<dbReference type="InterPro" id="IPR002893">
    <property type="entry name" value="Znf_MYND"/>
</dbReference>
<evidence type="ECO:0000313" key="7">
    <source>
        <dbReference type="Proteomes" id="UP001497453"/>
    </source>
</evidence>
<keyword evidence="1" id="KW-0479">Metal-binding</keyword>
<dbReference type="Pfam" id="PF01753">
    <property type="entry name" value="zf-MYND"/>
    <property type="match status" value="1"/>
</dbReference>
<dbReference type="SUPFAM" id="SSF144232">
    <property type="entry name" value="HIT/MYND zinc finger-like"/>
    <property type="match status" value="1"/>
</dbReference>
<proteinExistence type="predicted"/>
<dbReference type="Gene3D" id="6.10.140.2220">
    <property type="match status" value="1"/>
</dbReference>
<dbReference type="PROSITE" id="PS01360">
    <property type="entry name" value="ZF_MYND_1"/>
    <property type="match status" value="1"/>
</dbReference>
<evidence type="ECO:0000256" key="2">
    <source>
        <dbReference type="ARBA" id="ARBA00022771"/>
    </source>
</evidence>
<dbReference type="EMBL" id="OZ037952">
    <property type="protein sequence ID" value="CAL1715885.1"/>
    <property type="molecule type" value="Genomic_DNA"/>
</dbReference>
<dbReference type="Proteomes" id="UP001497453">
    <property type="component" value="Chromosome 9"/>
</dbReference>
<evidence type="ECO:0000256" key="3">
    <source>
        <dbReference type="ARBA" id="ARBA00022833"/>
    </source>
</evidence>
<evidence type="ECO:0000256" key="1">
    <source>
        <dbReference type="ARBA" id="ARBA00022723"/>
    </source>
</evidence>
<dbReference type="PROSITE" id="PS50865">
    <property type="entry name" value="ZF_MYND_2"/>
    <property type="match status" value="1"/>
</dbReference>
<evidence type="ECO:0000256" key="4">
    <source>
        <dbReference type="PROSITE-ProRule" id="PRU00134"/>
    </source>
</evidence>
<accession>A0ABP1E7I1</accession>
<keyword evidence="3" id="KW-0862">Zinc</keyword>
<keyword evidence="7" id="KW-1185">Reference proteome</keyword>
<sequence length="236" mass="27073">MEVIPDLKKCKNCNVKNREKALLICSRCKAVHYCSAECQKKDWKSHKNACNYNAKLEEGLKKHENTLGGTIERLTLPDGVSRYELDQRLEKWVKFYSVNLMAACESGLRLPENIDNALKQVLYVKLRGRAHPEHRGDVGKLFAVEDAYPLLIEEAMTWRSPWPESLLQLKDWQDKSGRLGRGRYTAVMVECPPLAVQTVPYGSLFPTSFDPVIKPDWKEILVDDVLHGRQIIYTKS</sequence>
<evidence type="ECO:0000259" key="5">
    <source>
        <dbReference type="PROSITE" id="PS50865"/>
    </source>
</evidence>
<organism evidence="6 7">
    <name type="scientific">Somion occarium</name>
    <dbReference type="NCBI Taxonomy" id="3059160"/>
    <lineage>
        <taxon>Eukaryota</taxon>
        <taxon>Fungi</taxon>
        <taxon>Dikarya</taxon>
        <taxon>Basidiomycota</taxon>
        <taxon>Agaricomycotina</taxon>
        <taxon>Agaricomycetes</taxon>
        <taxon>Polyporales</taxon>
        <taxon>Cerrenaceae</taxon>
        <taxon>Somion</taxon>
    </lineage>
</organism>
<name>A0ABP1E7I1_9APHY</name>